<evidence type="ECO:0000256" key="3">
    <source>
        <dbReference type="ARBA" id="ARBA00022676"/>
    </source>
</evidence>
<dbReference type="Proteomes" id="UP001139450">
    <property type="component" value="Unassembled WGS sequence"/>
</dbReference>
<dbReference type="RefSeq" id="WP_245129690.1">
    <property type="nucleotide sequence ID" value="NZ_JALJEJ010000003.1"/>
</dbReference>
<evidence type="ECO:0000256" key="7">
    <source>
        <dbReference type="ARBA" id="ARBA00023136"/>
    </source>
</evidence>
<dbReference type="AlphaFoldDB" id="A0A9X1X2L2"/>
<evidence type="ECO:0000256" key="5">
    <source>
        <dbReference type="ARBA" id="ARBA00022692"/>
    </source>
</evidence>
<evidence type="ECO:0008006" key="11">
    <source>
        <dbReference type="Google" id="ProtNLM"/>
    </source>
</evidence>
<dbReference type="PANTHER" id="PTHR33908:SF11">
    <property type="entry name" value="MEMBRANE PROTEIN"/>
    <property type="match status" value="1"/>
</dbReference>
<gene>
    <name evidence="9" type="ORF">MUY27_09065</name>
</gene>
<feature type="transmembrane region" description="Helical" evidence="8">
    <location>
        <begin position="329"/>
        <end position="349"/>
    </location>
</feature>
<feature type="transmembrane region" description="Helical" evidence="8">
    <location>
        <begin position="86"/>
        <end position="107"/>
    </location>
</feature>
<keyword evidence="4" id="KW-0808">Transferase</keyword>
<accession>A0A9X1X2L2</accession>
<protein>
    <recommendedName>
        <fullName evidence="11">Dolichyl-phosphate-mannose-protein mannosyltransferase</fullName>
    </recommendedName>
</protein>
<evidence type="ECO:0000313" key="10">
    <source>
        <dbReference type="Proteomes" id="UP001139450"/>
    </source>
</evidence>
<name>A0A9X1X2L2_9SPHI</name>
<feature type="transmembrane region" description="Helical" evidence="8">
    <location>
        <begin position="209"/>
        <end position="226"/>
    </location>
</feature>
<dbReference type="InterPro" id="IPR050297">
    <property type="entry name" value="LipidA_mod_glycosyltrf_83"/>
</dbReference>
<dbReference type="PANTHER" id="PTHR33908">
    <property type="entry name" value="MANNOSYLTRANSFERASE YKCB-RELATED"/>
    <property type="match status" value="1"/>
</dbReference>
<keyword evidence="3" id="KW-0328">Glycosyltransferase</keyword>
<comment type="subcellular location">
    <subcellularLocation>
        <location evidence="1">Cell membrane</location>
        <topology evidence="1">Multi-pass membrane protein</topology>
    </subcellularLocation>
</comment>
<organism evidence="9 10">
    <name type="scientific">Mucilaginibacter straminoryzae</name>
    <dbReference type="NCBI Taxonomy" id="2932774"/>
    <lineage>
        <taxon>Bacteria</taxon>
        <taxon>Pseudomonadati</taxon>
        <taxon>Bacteroidota</taxon>
        <taxon>Sphingobacteriia</taxon>
        <taxon>Sphingobacteriales</taxon>
        <taxon>Sphingobacteriaceae</taxon>
        <taxon>Mucilaginibacter</taxon>
    </lineage>
</organism>
<dbReference type="GO" id="GO:0016763">
    <property type="term" value="F:pentosyltransferase activity"/>
    <property type="evidence" value="ECO:0007669"/>
    <property type="project" value="TreeGrafter"/>
</dbReference>
<dbReference type="GO" id="GO:0005886">
    <property type="term" value="C:plasma membrane"/>
    <property type="evidence" value="ECO:0007669"/>
    <property type="project" value="UniProtKB-SubCell"/>
</dbReference>
<keyword evidence="5 8" id="KW-0812">Transmembrane</keyword>
<proteinExistence type="predicted"/>
<keyword evidence="7 8" id="KW-0472">Membrane</keyword>
<reference evidence="9" key="1">
    <citation type="submission" date="2022-04" db="EMBL/GenBank/DDBJ databases">
        <title>Mucilaginibacter sp. RS28 isolated from freshwater.</title>
        <authorList>
            <person name="Ko S.-R."/>
        </authorList>
    </citation>
    <scope>NUCLEOTIDE SEQUENCE</scope>
    <source>
        <strain evidence="9">RS28</strain>
    </source>
</reference>
<evidence type="ECO:0000256" key="8">
    <source>
        <dbReference type="SAM" id="Phobius"/>
    </source>
</evidence>
<keyword evidence="6 8" id="KW-1133">Transmembrane helix</keyword>
<feature type="transmembrane region" description="Helical" evidence="8">
    <location>
        <begin position="143"/>
        <end position="159"/>
    </location>
</feature>
<keyword evidence="2" id="KW-1003">Cell membrane</keyword>
<evidence type="ECO:0000256" key="6">
    <source>
        <dbReference type="ARBA" id="ARBA00022989"/>
    </source>
</evidence>
<evidence type="ECO:0000256" key="4">
    <source>
        <dbReference type="ARBA" id="ARBA00022679"/>
    </source>
</evidence>
<feature type="transmembrane region" description="Helical" evidence="8">
    <location>
        <begin position="6"/>
        <end position="26"/>
    </location>
</feature>
<sequence>MKASRYLQHIDTLLFAIAAMVAVWLFTKYNGIGVSPDSVMYTSTARNIHNSGRFYTFTGRPIVDFPIFYPTFLAICYWLSGKDPIIAGAAIDMLLFAGVTFMAGWITQRFAPGKWLYKWVILAAIILNPAFLQVYSYLWSETLFIFQAMVFILAFGQYLKQRNTQWLIIAALVAAIGCITRYAAVTLIGAGGLILLLEPGVKFKDKWKPILTFGLIAISLLVANLVRNHLVTGQLTGPREASITGFNQNMALFGTVVTKWAGIELSNSTTAIVIAWLLTMVLVIGIAYHFFVRRLHHYLITALTFGLVYGLFIVLSSTFSRYEQINDRLLAPIYIPLLWGLTCWVVIWVPQKKVYFKYGVYPLGLLLAITIGIKLYKIDYQRYDDQFDYGNPGYTDDTWKESALVDWLRKHPQFFSTTTPIYSDAYDAVYFFSGQTGTKLVPHQYFKKDVERFYNQPHYYLIWFNDLYDKELIPLQDIRQRHQLKKIQEFEDGGVYEYSR</sequence>
<evidence type="ECO:0000313" key="9">
    <source>
        <dbReference type="EMBL" id="MCJ8209858.1"/>
    </source>
</evidence>
<feature type="transmembrane region" description="Helical" evidence="8">
    <location>
        <begin position="297"/>
        <end position="317"/>
    </location>
</feature>
<dbReference type="GO" id="GO:0009103">
    <property type="term" value="P:lipopolysaccharide biosynthetic process"/>
    <property type="evidence" value="ECO:0007669"/>
    <property type="project" value="UniProtKB-ARBA"/>
</dbReference>
<keyword evidence="10" id="KW-1185">Reference proteome</keyword>
<feature type="transmembrane region" description="Helical" evidence="8">
    <location>
        <begin position="119"/>
        <end position="137"/>
    </location>
</feature>
<dbReference type="EMBL" id="JALJEJ010000003">
    <property type="protein sequence ID" value="MCJ8209858.1"/>
    <property type="molecule type" value="Genomic_DNA"/>
</dbReference>
<feature type="transmembrane region" description="Helical" evidence="8">
    <location>
        <begin position="269"/>
        <end position="291"/>
    </location>
</feature>
<evidence type="ECO:0000256" key="1">
    <source>
        <dbReference type="ARBA" id="ARBA00004651"/>
    </source>
</evidence>
<evidence type="ECO:0000256" key="2">
    <source>
        <dbReference type="ARBA" id="ARBA00022475"/>
    </source>
</evidence>
<feature type="transmembrane region" description="Helical" evidence="8">
    <location>
        <begin position="166"/>
        <end position="197"/>
    </location>
</feature>
<comment type="caution">
    <text evidence="9">The sequence shown here is derived from an EMBL/GenBank/DDBJ whole genome shotgun (WGS) entry which is preliminary data.</text>
</comment>
<feature type="transmembrane region" description="Helical" evidence="8">
    <location>
        <begin position="355"/>
        <end position="376"/>
    </location>
</feature>